<name>A0ABW8AW27_9FIRM</name>
<gene>
    <name evidence="1" type="ORF">ACIF0M_03310</name>
</gene>
<dbReference type="Proteomes" id="UP001614216">
    <property type="component" value="Unassembled WGS sequence"/>
</dbReference>
<proteinExistence type="predicted"/>
<keyword evidence="2" id="KW-1185">Reference proteome</keyword>
<reference evidence="1 2" key="1">
    <citation type="submission" date="2024-08" db="EMBL/GenBank/DDBJ databases">
        <authorList>
            <person name="Vancuren S.J."/>
            <person name="Allen-Vercoe E."/>
        </authorList>
    </citation>
    <scope>NUCLEOTIDE SEQUENCE [LARGE SCALE GENOMIC DNA]</scope>
    <source>
        <strain evidence="1 2">16-6-I_42_FAA</strain>
    </source>
</reference>
<evidence type="ECO:0008006" key="3">
    <source>
        <dbReference type="Google" id="ProtNLM"/>
    </source>
</evidence>
<protein>
    <recommendedName>
        <fullName evidence="3">Four helix bundle protein</fullName>
    </recommendedName>
</protein>
<dbReference type="RefSeq" id="WP_396569115.1">
    <property type="nucleotide sequence ID" value="NZ_JBITRD010000002.1"/>
</dbReference>
<organism evidence="1 2">
    <name type="scientific">Dorea amylophila</name>
    <dbReference type="NCBI Taxonomy" id="2981789"/>
    <lineage>
        <taxon>Bacteria</taxon>
        <taxon>Bacillati</taxon>
        <taxon>Bacillota</taxon>
        <taxon>Clostridia</taxon>
        <taxon>Lachnospirales</taxon>
        <taxon>Lachnospiraceae</taxon>
        <taxon>Dorea</taxon>
    </lineage>
</organism>
<sequence>MSVPKSKRGTPKLEVITKANELATHTIHICSNENCFPKRYRWCITAKIVDAAVEISRLINMANSVYVNPESEHWKADWELRRGYQVQALAQTYSLLTMMDIAYRTFGIEGSKMDHWTGLVVSVQNLLRNWKRSDENRYK</sequence>
<evidence type="ECO:0000313" key="1">
    <source>
        <dbReference type="EMBL" id="MFI7844571.1"/>
    </source>
</evidence>
<comment type="caution">
    <text evidence="1">The sequence shown here is derived from an EMBL/GenBank/DDBJ whole genome shotgun (WGS) entry which is preliminary data.</text>
</comment>
<accession>A0ABW8AW27</accession>
<evidence type="ECO:0000313" key="2">
    <source>
        <dbReference type="Proteomes" id="UP001614216"/>
    </source>
</evidence>
<dbReference type="EMBL" id="JBITRD010000002">
    <property type="protein sequence ID" value="MFI7844571.1"/>
    <property type="molecule type" value="Genomic_DNA"/>
</dbReference>